<keyword evidence="2" id="KW-1185">Reference proteome</keyword>
<protein>
    <submittedName>
        <fullName evidence="1">Uncharacterized protein</fullName>
    </submittedName>
</protein>
<organism evidence="1 2">
    <name type="scientific">Araneus ventricosus</name>
    <name type="common">Orbweaver spider</name>
    <name type="synonym">Epeira ventricosa</name>
    <dbReference type="NCBI Taxonomy" id="182803"/>
    <lineage>
        <taxon>Eukaryota</taxon>
        <taxon>Metazoa</taxon>
        <taxon>Ecdysozoa</taxon>
        <taxon>Arthropoda</taxon>
        <taxon>Chelicerata</taxon>
        <taxon>Arachnida</taxon>
        <taxon>Araneae</taxon>
        <taxon>Araneomorphae</taxon>
        <taxon>Entelegynae</taxon>
        <taxon>Araneoidea</taxon>
        <taxon>Araneidae</taxon>
        <taxon>Araneus</taxon>
    </lineage>
</organism>
<dbReference type="EMBL" id="BGPR01009907">
    <property type="protein sequence ID" value="GBN43044.1"/>
    <property type="molecule type" value="Genomic_DNA"/>
</dbReference>
<evidence type="ECO:0000313" key="1">
    <source>
        <dbReference type="EMBL" id="GBN43044.1"/>
    </source>
</evidence>
<reference evidence="1 2" key="1">
    <citation type="journal article" date="2019" name="Sci. Rep.">
        <title>Orb-weaving spider Araneus ventricosus genome elucidates the spidroin gene catalogue.</title>
        <authorList>
            <person name="Kono N."/>
            <person name="Nakamura H."/>
            <person name="Ohtoshi R."/>
            <person name="Moran D.A.P."/>
            <person name="Shinohara A."/>
            <person name="Yoshida Y."/>
            <person name="Fujiwara M."/>
            <person name="Mori M."/>
            <person name="Tomita M."/>
            <person name="Arakawa K."/>
        </authorList>
    </citation>
    <scope>NUCLEOTIDE SEQUENCE [LARGE SCALE GENOMIC DNA]</scope>
</reference>
<gene>
    <name evidence="1" type="ORF">AVEN_23126_1</name>
</gene>
<proteinExistence type="predicted"/>
<dbReference type="Proteomes" id="UP000499080">
    <property type="component" value="Unassembled WGS sequence"/>
</dbReference>
<accession>A0A4Y2NVJ8</accession>
<evidence type="ECO:0000313" key="2">
    <source>
        <dbReference type="Proteomes" id="UP000499080"/>
    </source>
</evidence>
<comment type="caution">
    <text evidence="1">The sequence shown here is derived from an EMBL/GenBank/DDBJ whole genome shotgun (WGS) entry which is preliminary data.</text>
</comment>
<sequence length="86" mass="9899">MATERGGRRVGCFMDEERILSGFLRSLCEGLTLKLERLAVFLPPSVFYLISSPFSSREVRDSVCLTQISEMNRCEVFFLWRGEATR</sequence>
<name>A0A4Y2NVJ8_ARAVE</name>
<dbReference type="AlphaFoldDB" id="A0A4Y2NVJ8"/>